<keyword evidence="8" id="KW-0833">Ubl conjugation pathway</keyword>
<comment type="catalytic activity">
    <reaction evidence="1">
        <text>S-ubiquitinyl-[E2 ubiquitin-conjugating enzyme]-L-cysteine + [acceptor protein]-L-lysine = [E2 ubiquitin-conjugating enzyme]-L-cysteine + N(6)-ubiquitinyl-[acceptor protein]-L-lysine.</text>
        <dbReference type="EC" id="2.3.2.27"/>
    </reaction>
</comment>
<evidence type="ECO:0000256" key="1">
    <source>
        <dbReference type="ARBA" id="ARBA00000900"/>
    </source>
</evidence>
<evidence type="ECO:0000256" key="4">
    <source>
        <dbReference type="ARBA" id="ARBA00022679"/>
    </source>
</evidence>
<dbReference type="CDD" id="cd23145">
    <property type="entry name" value="RING-HC_SPL2-like"/>
    <property type="match status" value="1"/>
</dbReference>
<evidence type="ECO:0000256" key="10">
    <source>
        <dbReference type="ARBA" id="ARBA00022989"/>
    </source>
</evidence>
<keyword evidence="7 12" id="KW-0863">Zinc-finger</keyword>
<reference evidence="16" key="1">
    <citation type="submission" date="2024-02" db="EMBL/GenBank/DDBJ databases">
        <authorList>
            <consortium name="ELIXIR-Norway"/>
            <consortium name="Elixir Norway"/>
        </authorList>
    </citation>
    <scope>NUCLEOTIDE SEQUENCE</scope>
</reference>
<dbReference type="InterPro" id="IPR013083">
    <property type="entry name" value="Znf_RING/FYVE/PHD"/>
</dbReference>
<accession>A0ABP0WTU2</accession>
<evidence type="ECO:0000256" key="6">
    <source>
        <dbReference type="ARBA" id="ARBA00022723"/>
    </source>
</evidence>
<dbReference type="SUPFAM" id="SSF57850">
    <property type="entry name" value="RING/U-box"/>
    <property type="match status" value="1"/>
</dbReference>
<dbReference type="PANTHER" id="PTHR47355:SF1">
    <property type="entry name" value="E3 UBIQUITIN-PROTEIN LIGASE SPL2"/>
    <property type="match status" value="1"/>
</dbReference>
<dbReference type="InterPro" id="IPR044247">
    <property type="entry name" value="SPL2-like"/>
</dbReference>
<evidence type="ECO:0000256" key="8">
    <source>
        <dbReference type="ARBA" id="ARBA00022786"/>
    </source>
</evidence>
<keyword evidence="4" id="KW-0808">Transferase</keyword>
<dbReference type="InterPro" id="IPR001841">
    <property type="entry name" value="Znf_RING"/>
</dbReference>
<evidence type="ECO:0000256" key="14">
    <source>
        <dbReference type="SAM" id="Phobius"/>
    </source>
</evidence>
<dbReference type="EC" id="2.3.2.27" evidence="3"/>
<organism evidence="16 17">
    <name type="scientific">Sphagnum jensenii</name>
    <dbReference type="NCBI Taxonomy" id="128206"/>
    <lineage>
        <taxon>Eukaryota</taxon>
        <taxon>Viridiplantae</taxon>
        <taxon>Streptophyta</taxon>
        <taxon>Embryophyta</taxon>
        <taxon>Bryophyta</taxon>
        <taxon>Sphagnophytina</taxon>
        <taxon>Sphagnopsida</taxon>
        <taxon>Sphagnales</taxon>
        <taxon>Sphagnaceae</taxon>
        <taxon>Sphagnum</taxon>
    </lineage>
</organism>
<dbReference type="InterPro" id="IPR022170">
    <property type="entry name" value="MUL1-like"/>
</dbReference>
<dbReference type="Proteomes" id="UP001497444">
    <property type="component" value="Chromosome 3"/>
</dbReference>
<feature type="domain" description="RING-type" evidence="15">
    <location>
        <begin position="350"/>
        <end position="390"/>
    </location>
</feature>
<evidence type="ECO:0000256" key="3">
    <source>
        <dbReference type="ARBA" id="ARBA00012483"/>
    </source>
</evidence>
<name>A0ABP0WTU2_9BRYO</name>
<keyword evidence="17" id="KW-1185">Reference proteome</keyword>
<protein>
    <recommendedName>
        <fullName evidence="3">RING-type E3 ubiquitin transferase</fullName>
        <ecNumber evidence="3">2.3.2.27</ecNumber>
    </recommendedName>
</protein>
<evidence type="ECO:0000256" key="13">
    <source>
        <dbReference type="SAM" id="MobiDB-lite"/>
    </source>
</evidence>
<evidence type="ECO:0000259" key="15">
    <source>
        <dbReference type="PROSITE" id="PS50089"/>
    </source>
</evidence>
<gene>
    <name evidence="16" type="ORF">CSSPJE1EN1_LOCUS15753</name>
</gene>
<dbReference type="Pfam" id="PF13920">
    <property type="entry name" value="zf-C3HC4_3"/>
    <property type="match status" value="1"/>
</dbReference>
<evidence type="ECO:0000256" key="5">
    <source>
        <dbReference type="ARBA" id="ARBA00022692"/>
    </source>
</evidence>
<evidence type="ECO:0000313" key="17">
    <source>
        <dbReference type="Proteomes" id="UP001497444"/>
    </source>
</evidence>
<evidence type="ECO:0000313" key="16">
    <source>
        <dbReference type="EMBL" id="CAK9270275.1"/>
    </source>
</evidence>
<keyword evidence="5 14" id="KW-0812">Transmembrane</keyword>
<dbReference type="Pfam" id="PF12483">
    <property type="entry name" value="GIDE"/>
    <property type="match status" value="1"/>
</dbReference>
<dbReference type="EMBL" id="OZ020098">
    <property type="protein sequence ID" value="CAK9270275.1"/>
    <property type="molecule type" value="Genomic_DNA"/>
</dbReference>
<comment type="subcellular location">
    <subcellularLocation>
        <location evidence="2">Membrane</location>
        <topology evidence="2">Multi-pass membrane protein</topology>
    </subcellularLocation>
</comment>
<feature type="transmembrane region" description="Helical" evidence="14">
    <location>
        <begin position="12"/>
        <end position="37"/>
    </location>
</feature>
<dbReference type="PANTHER" id="PTHR47355">
    <property type="entry name" value="E3 UBIQUITIN-PROTEIN LIGASE SPL2"/>
    <property type="match status" value="1"/>
</dbReference>
<keyword evidence="9" id="KW-0862">Zinc</keyword>
<dbReference type="Gene3D" id="3.30.40.10">
    <property type="entry name" value="Zinc/RING finger domain, C3HC4 (zinc finger)"/>
    <property type="match status" value="1"/>
</dbReference>
<keyword evidence="10 14" id="KW-1133">Transmembrane helix</keyword>
<keyword evidence="11 14" id="KW-0472">Membrane</keyword>
<proteinExistence type="predicted"/>
<evidence type="ECO:0000256" key="11">
    <source>
        <dbReference type="ARBA" id="ARBA00023136"/>
    </source>
</evidence>
<sequence>MAAHDYELCMVFARMAMAGDGVVLGLGMTFLAIRTWLKFRSHSKALKEVGETAVFGVSDLRTFLDCTENEVMVRTEVLEKGVKPQEPPQKRDRLVIVRGTMQTRAALESQDSSCNVDTLSPKNVEDKAVYVERTQTYVYTEVSNLVGLVTRKDLIKVTKQMVPFVLVESEAHRHPHRQGEAVFVHVNMDGSQHSLPLVTVFYQLHPVPASSYTFLQAMFGRRYPVGLLDEEKILPLGREITAVGVVNTSSDGSPVIKSCNHLPVFLTQYTRDQLLAELSNGTKVLFWMGIAFSTVAAGVLCYSIVKNWAKWKQRQQRQQQRPQQDDEARHTMSTEEEPENSGDIPDEDLCVVCLLRRRQAAFIQCGHRVCCVPCAQRVEQGSNPLCPVCRQIVTSIVRVFDS</sequence>
<evidence type="ECO:0000256" key="12">
    <source>
        <dbReference type="PROSITE-ProRule" id="PRU00175"/>
    </source>
</evidence>
<feature type="region of interest" description="Disordered" evidence="13">
    <location>
        <begin position="315"/>
        <end position="342"/>
    </location>
</feature>
<keyword evidence="6" id="KW-0479">Metal-binding</keyword>
<evidence type="ECO:0000256" key="9">
    <source>
        <dbReference type="ARBA" id="ARBA00022833"/>
    </source>
</evidence>
<feature type="transmembrane region" description="Helical" evidence="14">
    <location>
        <begin position="284"/>
        <end position="305"/>
    </location>
</feature>
<evidence type="ECO:0000256" key="2">
    <source>
        <dbReference type="ARBA" id="ARBA00004141"/>
    </source>
</evidence>
<evidence type="ECO:0000256" key="7">
    <source>
        <dbReference type="ARBA" id="ARBA00022771"/>
    </source>
</evidence>
<feature type="compositionally biased region" description="Basic and acidic residues" evidence="13">
    <location>
        <begin position="323"/>
        <end position="333"/>
    </location>
</feature>
<dbReference type="PROSITE" id="PS50089">
    <property type="entry name" value="ZF_RING_2"/>
    <property type="match status" value="1"/>
</dbReference>